<sequence length="105" mass="12129">IDHSKWMERPLDSEYQRYAAEDVHLLLLLHNALLDKNLIGRATEEQSGRYVMQHAMERPSPVDIYSRHSFLPLGIVQGPQDNRKSGKLDYVLEKEVIGGLYILLK</sequence>
<keyword evidence="2" id="KW-1185">Reference proteome</keyword>
<gene>
    <name evidence="1" type="ORF">ACOLOM_LOCUS7178</name>
</gene>
<comment type="caution">
    <text evidence="1">The sequence shown here is derived from an EMBL/GenBank/DDBJ whole genome shotgun (WGS) entry which is preliminary data.</text>
</comment>
<accession>A0ACA9MVM3</accession>
<name>A0ACA9MVM3_9GLOM</name>
<protein>
    <submittedName>
        <fullName evidence="1">5008_t:CDS:1</fullName>
    </submittedName>
</protein>
<organism evidence="1 2">
    <name type="scientific">Acaulospora colombiana</name>
    <dbReference type="NCBI Taxonomy" id="27376"/>
    <lineage>
        <taxon>Eukaryota</taxon>
        <taxon>Fungi</taxon>
        <taxon>Fungi incertae sedis</taxon>
        <taxon>Mucoromycota</taxon>
        <taxon>Glomeromycotina</taxon>
        <taxon>Glomeromycetes</taxon>
        <taxon>Diversisporales</taxon>
        <taxon>Acaulosporaceae</taxon>
        <taxon>Acaulospora</taxon>
    </lineage>
</organism>
<reference evidence="1" key="1">
    <citation type="submission" date="2021-06" db="EMBL/GenBank/DDBJ databases">
        <authorList>
            <person name="Kallberg Y."/>
            <person name="Tangrot J."/>
            <person name="Rosling A."/>
        </authorList>
    </citation>
    <scope>NUCLEOTIDE SEQUENCE</scope>
    <source>
        <strain evidence="1">CL356</strain>
    </source>
</reference>
<evidence type="ECO:0000313" key="2">
    <source>
        <dbReference type="Proteomes" id="UP000789525"/>
    </source>
</evidence>
<proteinExistence type="predicted"/>
<dbReference type="Proteomes" id="UP000789525">
    <property type="component" value="Unassembled WGS sequence"/>
</dbReference>
<dbReference type="EMBL" id="CAJVPT010016064">
    <property type="protein sequence ID" value="CAG8616237.1"/>
    <property type="molecule type" value="Genomic_DNA"/>
</dbReference>
<feature type="non-terminal residue" evidence="1">
    <location>
        <position position="1"/>
    </location>
</feature>
<evidence type="ECO:0000313" key="1">
    <source>
        <dbReference type="EMBL" id="CAG8616237.1"/>
    </source>
</evidence>